<dbReference type="Proteomes" id="UP001184150">
    <property type="component" value="Unassembled WGS sequence"/>
</dbReference>
<evidence type="ECO:0008006" key="4">
    <source>
        <dbReference type="Google" id="ProtNLM"/>
    </source>
</evidence>
<evidence type="ECO:0000313" key="2">
    <source>
        <dbReference type="EMBL" id="MDR6511355.1"/>
    </source>
</evidence>
<sequence length="70" mass="7019">MIGKIVSAVVGKKIAERTAGMSEGSGALLGVAAATVLRRLGPVGFVAAAAGGLLAKRYMAKRQARRAPAV</sequence>
<evidence type="ECO:0000313" key="3">
    <source>
        <dbReference type="Proteomes" id="UP001184150"/>
    </source>
</evidence>
<name>A0ABU1MLY7_9SPHN</name>
<accession>A0ABU1MLY7</accession>
<gene>
    <name evidence="2" type="ORF">J2792_002227</name>
</gene>
<proteinExistence type="predicted"/>
<organism evidence="2 3">
    <name type="scientific">Novosphingobium capsulatum</name>
    <dbReference type="NCBI Taxonomy" id="13688"/>
    <lineage>
        <taxon>Bacteria</taxon>
        <taxon>Pseudomonadati</taxon>
        <taxon>Pseudomonadota</taxon>
        <taxon>Alphaproteobacteria</taxon>
        <taxon>Sphingomonadales</taxon>
        <taxon>Sphingomonadaceae</taxon>
        <taxon>Novosphingobium</taxon>
    </lineage>
</organism>
<keyword evidence="1" id="KW-0472">Membrane</keyword>
<keyword evidence="1" id="KW-0812">Transmembrane</keyword>
<reference evidence="2 3" key="1">
    <citation type="submission" date="2023-07" db="EMBL/GenBank/DDBJ databases">
        <title>Sorghum-associated microbial communities from plants grown in Nebraska, USA.</title>
        <authorList>
            <person name="Schachtman D."/>
        </authorList>
    </citation>
    <scope>NUCLEOTIDE SEQUENCE [LARGE SCALE GENOMIC DNA]</scope>
    <source>
        <strain evidence="2 3">DS1027</strain>
    </source>
</reference>
<feature type="transmembrane region" description="Helical" evidence="1">
    <location>
        <begin position="27"/>
        <end position="55"/>
    </location>
</feature>
<dbReference type="RefSeq" id="WP_309805243.1">
    <property type="nucleotide sequence ID" value="NZ_JAVDRD010000005.1"/>
</dbReference>
<keyword evidence="1" id="KW-1133">Transmembrane helix</keyword>
<evidence type="ECO:0000256" key="1">
    <source>
        <dbReference type="SAM" id="Phobius"/>
    </source>
</evidence>
<protein>
    <recommendedName>
        <fullName evidence="4">DUF4235 domain-containing protein</fullName>
    </recommendedName>
</protein>
<keyword evidence="3" id="KW-1185">Reference proteome</keyword>
<comment type="caution">
    <text evidence="2">The sequence shown here is derived from an EMBL/GenBank/DDBJ whole genome shotgun (WGS) entry which is preliminary data.</text>
</comment>
<dbReference type="EMBL" id="JAVDRD010000005">
    <property type="protein sequence ID" value="MDR6511355.1"/>
    <property type="molecule type" value="Genomic_DNA"/>
</dbReference>